<dbReference type="Proteomes" id="UP001161389">
    <property type="component" value="Unassembled WGS sequence"/>
</dbReference>
<evidence type="ECO:0000313" key="8">
    <source>
        <dbReference type="Proteomes" id="UP001161389"/>
    </source>
</evidence>
<dbReference type="GO" id="GO:0006310">
    <property type="term" value="P:DNA recombination"/>
    <property type="evidence" value="ECO:0007669"/>
    <property type="project" value="UniProtKB-UniRule"/>
</dbReference>
<dbReference type="SUPFAM" id="SSF57863">
    <property type="entry name" value="ArfGap/RecO-like zinc finger"/>
    <property type="match status" value="1"/>
</dbReference>
<keyword evidence="6" id="KW-0227">DNA damage</keyword>
<dbReference type="AlphaFoldDB" id="A0AA37S9U9"/>
<comment type="caution">
    <text evidence="7">The sequence shown here is derived from an EMBL/GenBank/DDBJ whole genome shotgun (WGS) entry which is preliminary data.</text>
</comment>
<reference evidence="7" key="1">
    <citation type="journal article" date="2014" name="Int. J. Syst. Evol. Microbiol.">
        <title>Complete genome sequence of Corynebacterium casei LMG S-19264T (=DSM 44701T), isolated from a smear-ripened cheese.</title>
        <authorList>
            <consortium name="US DOE Joint Genome Institute (JGI-PGF)"/>
            <person name="Walter F."/>
            <person name="Albersmeier A."/>
            <person name="Kalinowski J."/>
            <person name="Ruckert C."/>
        </authorList>
    </citation>
    <scope>NUCLEOTIDE SEQUENCE</scope>
    <source>
        <strain evidence="7">NBRC 110071</strain>
    </source>
</reference>
<evidence type="ECO:0000313" key="7">
    <source>
        <dbReference type="EMBL" id="GLQ31201.1"/>
    </source>
</evidence>
<dbReference type="Gene3D" id="1.20.1440.120">
    <property type="entry name" value="Recombination protein O, C-terminal domain"/>
    <property type="match status" value="1"/>
</dbReference>
<dbReference type="InterPro" id="IPR042242">
    <property type="entry name" value="RecO_C"/>
</dbReference>
<evidence type="ECO:0000256" key="1">
    <source>
        <dbReference type="ARBA" id="ARBA00003065"/>
    </source>
</evidence>
<gene>
    <name evidence="6 7" type="primary">recO</name>
    <name evidence="7" type="ORF">GCM10007876_16800</name>
</gene>
<sequence length="261" mass="29782">MRERVDFESACLIHHRVVGEQDAVVTVFSRRYGRLSLWVQGKLSQPGSIPLFKPMLISWRSKGSSHQLIKLEVDSAYPTLLKAELTSEYLFSAFYVNELIQHFLPELADSSSLYDDYLWYLESMAQRVFIEPVLRIFERQLLISSGWLNDLSVDLLTGEAIRADAYYIAVNHEHYGVGVTLLRAEPQTYHSAQVSNEIEATKTSQACRILGATLIAFNSNNLSNQVSLNEVKGLMRWFIRCLLNGKPLKSRSLFKSFKLTL</sequence>
<organism evidence="7 8">
    <name type="scientific">Litoribrevibacter albus</name>
    <dbReference type="NCBI Taxonomy" id="1473156"/>
    <lineage>
        <taxon>Bacteria</taxon>
        <taxon>Pseudomonadati</taxon>
        <taxon>Pseudomonadota</taxon>
        <taxon>Gammaproteobacteria</taxon>
        <taxon>Oceanospirillales</taxon>
        <taxon>Oceanospirillaceae</taxon>
        <taxon>Litoribrevibacter</taxon>
    </lineage>
</organism>
<keyword evidence="6" id="KW-0234">DNA repair</keyword>
<dbReference type="InterPro" id="IPR012340">
    <property type="entry name" value="NA-bd_OB-fold"/>
</dbReference>
<dbReference type="RefSeq" id="WP_284380714.1">
    <property type="nucleotide sequence ID" value="NZ_BSNM01000011.1"/>
</dbReference>
<keyword evidence="4 6" id="KW-0233">DNA recombination</keyword>
<dbReference type="GO" id="GO:0043590">
    <property type="term" value="C:bacterial nucleoid"/>
    <property type="evidence" value="ECO:0007669"/>
    <property type="project" value="TreeGrafter"/>
</dbReference>
<dbReference type="PANTHER" id="PTHR33991:SF1">
    <property type="entry name" value="DNA REPAIR PROTEIN RECO"/>
    <property type="match status" value="1"/>
</dbReference>
<proteinExistence type="inferred from homology"/>
<evidence type="ECO:0000256" key="6">
    <source>
        <dbReference type="HAMAP-Rule" id="MF_00201"/>
    </source>
</evidence>
<dbReference type="NCBIfam" id="TIGR00613">
    <property type="entry name" value="reco"/>
    <property type="match status" value="1"/>
</dbReference>
<dbReference type="Pfam" id="PF02565">
    <property type="entry name" value="RecO_C"/>
    <property type="match status" value="1"/>
</dbReference>
<dbReference type="PANTHER" id="PTHR33991">
    <property type="entry name" value="DNA REPAIR PROTEIN RECO"/>
    <property type="match status" value="1"/>
</dbReference>
<accession>A0AA37S9U9</accession>
<evidence type="ECO:0000256" key="2">
    <source>
        <dbReference type="ARBA" id="ARBA00007452"/>
    </source>
</evidence>
<dbReference type="HAMAP" id="MF_00201">
    <property type="entry name" value="RecO"/>
    <property type="match status" value="1"/>
</dbReference>
<comment type="function">
    <text evidence="1 6">Involved in DNA repair and RecF pathway recombination.</text>
</comment>
<evidence type="ECO:0000256" key="4">
    <source>
        <dbReference type="ARBA" id="ARBA00023172"/>
    </source>
</evidence>
<evidence type="ECO:0000256" key="3">
    <source>
        <dbReference type="ARBA" id="ARBA00021310"/>
    </source>
</evidence>
<dbReference type="EMBL" id="BSNM01000011">
    <property type="protein sequence ID" value="GLQ31201.1"/>
    <property type="molecule type" value="Genomic_DNA"/>
</dbReference>
<comment type="similarity">
    <text evidence="2 6">Belongs to the RecO family.</text>
</comment>
<name>A0AA37S9U9_9GAMM</name>
<dbReference type="InterPro" id="IPR037278">
    <property type="entry name" value="ARFGAP/RecO"/>
</dbReference>
<dbReference type="InterPro" id="IPR003717">
    <property type="entry name" value="RecO"/>
</dbReference>
<keyword evidence="8" id="KW-1185">Reference proteome</keyword>
<reference evidence="7" key="2">
    <citation type="submission" date="2023-01" db="EMBL/GenBank/DDBJ databases">
        <title>Draft genome sequence of Litoribrevibacter albus strain NBRC 110071.</title>
        <authorList>
            <person name="Sun Q."/>
            <person name="Mori K."/>
        </authorList>
    </citation>
    <scope>NUCLEOTIDE SEQUENCE</scope>
    <source>
        <strain evidence="7">NBRC 110071</strain>
    </source>
</reference>
<evidence type="ECO:0000256" key="5">
    <source>
        <dbReference type="ARBA" id="ARBA00033409"/>
    </source>
</evidence>
<dbReference type="Gene3D" id="2.40.50.140">
    <property type="entry name" value="Nucleic acid-binding proteins"/>
    <property type="match status" value="1"/>
</dbReference>
<dbReference type="GO" id="GO:0006302">
    <property type="term" value="P:double-strand break repair"/>
    <property type="evidence" value="ECO:0007669"/>
    <property type="project" value="TreeGrafter"/>
</dbReference>
<protein>
    <recommendedName>
        <fullName evidence="3 6">DNA repair protein RecO</fullName>
    </recommendedName>
    <alternativeName>
        <fullName evidence="5 6">Recombination protein O</fullName>
    </alternativeName>
</protein>